<sequence length="107" mass="12083">MSEQAHVERPGQTGPDEYRDRVAAVRHTAGVGALFLIVWTTVWLALLVRTVTQAMLAPEGEGMNALVWTVWLLGLLVPYAVTGWWVRQKIVRLVGRQSVSFRWRDAL</sequence>
<comment type="caution">
    <text evidence="2">The sequence shown here is derived from an EMBL/GenBank/DDBJ whole genome shotgun (WGS) entry which is preliminary data.</text>
</comment>
<accession>A0A4R8T013</accession>
<dbReference type="AlphaFoldDB" id="A0A4R8T013"/>
<feature type="transmembrane region" description="Helical" evidence="1">
    <location>
        <begin position="28"/>
        <end position="46"/>
    </location>
</feature>
<dbReference type="Proteomes" id="UP000294604">
    <property type="component" value="Unassembled WGS sequence"/>
</dbReference>
<feature type="transmembrane region" description="Helical" evidence="1">
    <location>
        <begin position="66"/>
        <end position="86"/>
    </location>
</feature>
<evidence type="ECO:0000313" key="2">
    <source>
        <dbReference type="EMBL" id="TEA09086.1"/>
    </source>
</evidence>
<reference evidence="2 3" key="1">
    <citation type="journal article" date="2019" name="Sci. Rep.">
        <title>Extended insight into the Mycobacterium chelonae-abscessus complex through whole genome sequencing of Mycobacterium salmoniphilum outbreak and Mycobacterium salmoniphilum-like strains.</title>
        <authorList>
            <person name="Behra P.R.K."/>
            <person name="Das S."/>
            <person name="Pettersson B.M.F."/>
            <person name="Shirreff L."/>
            <person name="DuCote T."/>
            <person name="Jacobsson K.G."/>
            <person name="Ennis D.G."/>
            <person name="Kirsebom L.A."/>
        </authorList>
    </citation>
    <scope>NUCLEOTIDE SEQUENCE [LARGE SCALE GENOMIC DNA]</scope>
    <source>
        <strain evidence="2 3">CCUG 60884</strain>
    </source>
</reference>
<keyword evidence="1" id="KW-0472">Membrane</keyword>
<keyword evidence="1" id="KW-0812">Transmembrane</keyword>
<keyword evidence="1" id="KW-1133">Transmembrane helix</keyword>
<name>A0A4R8T013_9MYCO</name>
<evidence type="ECO:0000313" key="3">
    <source>
        <dbReference type="Proteomes" id="UP000294604"/>
    </source>
</evidence>
<organism evidence="2 3">
    <name type="scientific">Mycobacteroides salmoniphilum</name>
    <dbReference type="NCBI Taxonomy" id="404941"/>
    <lineage>
        <taxon>Bacteria</taxon>
        <taxon>Bacillati</taxon>
        <taxon>Actinomycetota</taxon>
        <taxon>Actinomycetes</taxon>
        <taxon>Mycobacteriales</taxon>
        <taxon>Mycobacteriaceae</taxon>
        <taxon>Mycobacteroides</taxon>
    </lineage>
</organism>
<evidence type="ECO:0000256" key="1">
    <source>
        <dbReference type="SAM" id="Phobius"/>
    </source>
</evidence>
<gene>
    <name evidence="2" type="ORF">CCUG60884_00255</name>
</gene>
<dbReference type="EMBL" id="PECL01000003">
    <property type="protein sequence ID" value="TEA09086.1"/>
    <property type="molecule type" value="Genomic_DNA"/>
</dbReference>
<protein>
    <submittedName>
        <fullName evidence="2">Uncharacterized protein</fullName>
    </submittedName>
</protein>
<proteinExistence type="predicted"/>